<reference evidence="4 5" key="1">
    <citation type="submission" date="2017-07" db="EMBL/GenBank/DDBJ databases">
        <title>Leptospira spp. isolated from tropical soils.</title>
        <authorList>
            <person name="Thibeaux R."/>
            <person name="Iraola G."/>
            <person name="Ferres I."/>
            <person name="Bierque E."/>
            <person name="Girault D."/>
            <person name="Soupe-Gilbert M.-E."/>
            <person name="Picardeau M."/>
            <person name="Goarant C."/>
        </authorList>
    </citation>
    <scope>NUCLEOTIDE SEQUENCE [LARGE SCALE GENOMIC DNA]</scope>
    <source>
        <strain evidence="2 5">FH2-B-C1</strain>
        <strain evidence="3 4">FH2-B-D1</strain>
    </source>
</reference>
<evidence type="ECO:0000313" key="4">
    <source>
        <dbReference type="Proteomes" id="UP000232149"/>
    </source>
</evidence>
<dbReference type="EMBL" id="NPDV01000022">
    <property type="protein sequence ID" value="PJZ51622.1"/>
    <property type="molecule type" value="Genomic_DNA"/>
</dbReference>
<evidence type="ECO:0000313" key="5">
    <source>
        <dbReference type="Proteomes" id="UP000232188"/>
    </source>
</evidence>
<dbReference type="Proteomes" id="UP000232149">
    <property type="component" value="Unassembled WGS sequence"/>
</dbReference>
<evidence type="ECO:0000256" key="1">
    <source>
        <dbReference type="SAM" id="Coils"/>
    </source>
</evidence>
<evidence type="ECO:0000313" key="2">
    <source>
        <dbReference type="EMBL" id="PJZ51622.1"/>
    </source>
</evidence>
<proteinExistence type="predicted"/>
<keyword evidence="4" id="KW-1185">Reference proteome</keyword>
<organism evidence="2 5">
    <name type="scientific">Leptospira adleri</name>
    <dbReference type="NCBI Taxonomy" id="2023186"/>
    <lineage>
        <taxon>Bacteria</taxon>
        <taxon>Pseudomonadati</taxon>
        <taxon>Spirochaetota</taxon>
        <taxon>Spirochaetia</taxon>
        <taxon>Leptospirales</taxon>
        <taxon>Leptospiraceae</taxon>
        <taxon>Leptospira</taxon>
    </lineage>
</organism>
<gene>
    <name evidence="3" type="ORF">CH376_10720</name>
    <name evidence="2" type="ORF">CH380_19445</name>
</gene>
<feature type="coiled-coil region" evidence="1">
    <location>
        <begin position="169"/>
        <end position="206"/>
    </location>
</feature>
<sequence>METVIQDYFRIVLSAKHRSTSIIVNFPLIHIVVESYENDKGQESFLATCLEYSQAFESHEPQSAVVGLINLMHDYFLSTIKKEGKEFLLETLETTENEELWGRVRRYLAEKFRANLEFVEKSFNSKTTKAELKELGSKIVQPNVGLEVVSKNHHEKVTSQKDATIDQQHELIRNILKELDAKIKQIEEQNRTITELRNGLEGGQEEWTEQQPDIRIGALAQ</sequence>
<dbReference type="AlphaFoldDB" id="A0A2M9YJA7"/>
<dbReference type="EMBL" id="NPDU01000024">
    <property type="protein sequence ID" value="PJZ61869.1"/>
    <property type="molecule type" value="Genomic_DNA"/>
</dbReference>
<accession>A0A2M9YJA7</accession>
<protein>
    <submittedName>
        <fullName evidence="2">Uncharacterized protein</fullName>
    </submittedName>
</protein>
<comment type="caution">
    <text evidence="2">The sequence shown here is derived from an EMBL/GenBank/DDBJ whole genome shotgun (WGS) entry which is preliminary data.</text>
</comment>
<evidence type="ECO:0000313" key="3">
    <source>
        <dbReference type="EMBL" id="PJZ61869.1"/>
    </source>
</evidence>
<dbReference type="RefSeq" id="WP_100787417.1">
    <property type="nucleotide sequence ID" value="NZ_NPDU01000024.1"/>
</dbReference>
<dbReference type="Proteomes" id="UP000232188">
    <property type="component" value="Unassembled WGS sequence"/>
</dbReference>
<keyword evidence="1" id="KW-0175">Coiled coil</keyword>
<name>A0A2M9YJA7_9LEPT</name>